<evidence type="ECO:0000313" key="2">
    <source>
        <dbReference type="Proteomes" id="UP000281915"/>
    </source>
</evidence>
<sequence>MVLEKKKYYVTLQAGTTVAEIRDVKGTSAYDYEIEASEVEVGMLRDLFNNCVHGDFMMWMHSHTLWSDMPDRDNDEYDDNLRSIYQIIYRLGTPKTRSDLEQMGLVEALRLDQEDLRPF</sequence>
<comment type="caution">
    <text evidence="1">The sequence shown here is derived from an EMBL/GenBank/DDBJ whole genome shotgun (WGS) entry which is preliminary data.</text>
</comment>
<dbReference type="RefSeq" id="WP_122913784.1">
    <property type="nucleotide sequence ID" value="NZ_RHHT01000027.1"/>
</dbReference>
<accession>A0A3M8CQT7</accession>
<evidence type="ECO:0000313" key="1">
    <source>
        <dbReference type="EMBL" id="RNB78023.1"/>
    </source>
</evidence>
<evidence type="ECO:0008006" key="3">
    <source>
        <dbReference type="Google" id="ProtNLM"/>
    </source>
</evidence>
<gene>
    <name evidence="1" type="ORF">EDM58_13540</name>
</gene>
<reference evidence="1 2" key="1">
    <citation type="submission" date="2018-10" db="EMBL/GenBank/DDBJ databases">
        <title>Phylogenomics of Brevibacillus.</title>
        <authorList>
            <person name="Dunlap C."/>
        </authorList>
    </citation>
    <scope>NUCLEOTIDE SEQUENCE [LARGE SCALE GENOMIC DNA]</scope>
    <source>
        <strain evidence="1 2">JCM 15085</strain>
    </source>
</reference>
<name>A0A3M8CQT7_9BACL</name>
<protein>
    <recommendedName>
        <fullName evidence="3">Hydrolase</fullName>
    </recommendedName>
</protein>
<proteinExistence type="predicted"/>
<organism evidence="1 2">
    <name type="scientific">Brevibacillus panacihumi</name>
    <dbReference type="NCBI Taxonomy" id="497735"/>
    <lineage>
        <taxon>Bacteria</taxon>
        <taxon>Bacillati</taxon>
        <taxon>Bacillota</taxon>
        <taxon>Bacilli</taxon>
        <taxon>Bacillales</taxon>
        <taxon>Paenibacillaceae</taxon>
        <taxon>Brevibacillus</taxon>
    </lineage>
</organism>
<dbReference type="Proteomes" id="UP000281915">
    <property type="component" value="Unassembled WGS sequence"/>
</dbReference>
<dbReference type="EMBL" id="RHHT01000027">
    <property type="protein sequence ID" value="RNB78023.1"/>
    <property type="molecule type" value="Genomic_DNA"/>
</dbReference>
<dbReference type="AlphaFoldDB" id="A0A3M8CQT7"/>